<evidence type="ECO:0000256" key="3">
    <source>
        <dbReference type="ARBA" id="ARBA00023125"/>
    </source>
</evidence>
<feature type="domain" description="HTH lysR-type" evidence="5">
    <location>
        <begin position="7"/>
        <end position="64"/>
    </location>
</feature>
<evidence type="ECO:0000313" key="6">
    <source>
        <dbReference type="EMBL" id="MXN16539.1"/>
    </source>
</evidence>
<dbReference type="InterPro" id="IPR036390">
    <property type="entry name" value="WH_DNA-bd_sf"/>
</dbReference>
<protein>
    <submittedName>
        <fullName evidence="6">LysR family transcriptional regulator</fullName>
    </submittedName>
</protein>
<dbReference type="Gene3D" id="3.40.190.10">
    <property type="entry name" value="Periplasmic binding protein-like II"/>
    <property type="match status" value="2"/>
</dbReference>
<keyword evidence="2" id="KW-0805">Transcription regulation</keyword>
<dbReference type="InterPro" id="IPR058163">
    <property type="entry name" value="LysR-type_TF_proteobact-type"/>
</dbReference>
<dbReference type="SUPFAM" id="SSF46785">
    <property type="entry name" value="Winged helix' DNA-binding domain"/>
    <property type="match status" value="1"/>
</dbReference>
<dbReference type="PROSITE" id="PS50931">
    <property type="entry name" value="HTH_LYSR"/>
    <property type="match status" value="1"/>
</dbReference>
<comment type="caution">
    <text evidence="6">The sequence shown here is derived from an EMBL/GenBank/DDBJ whole genome shotgun (WGS) entry which is preliminary data.</text>
</comment>
<dbReference type="EMBL" id="WUMU01000001">
    <property type="protein sequence ID" value="MXN16539.1"/>
    <property type="molecule type" value="Genomic_DNA"/>
</dbReference>
<proteinExistence type="inferred from homology"/>
<dbReference type="InterPro" id="IPR000847">
    <property type="entry name" value="LysR_HTH_N"/>
</dbReference>
<dbReference type="Pfam" id="PF03466">
    <property type="entry name" value="LysR_substrate"/>
    <property type="match status" value="1"/>
</dbReference>
<sequence>MQKLHSLPLNGLRAVDAVARLRSLRAAAGALGVSPGAVSQQITRCEEILGHQLFERRPGGMIPLSGMEEVFRLLEEGFASIAAAVELTRRDRAQILTISAPPIFAARWLIWRLPDFTRAHPEIRVRIDSELALVDPNKGDVDFAIRVGPGHYPNVHAERLLHQFVTPVCSPEVAKRIRTPADLARVPIIRDDRAMFTWEAWLAPEGMHADMLQDGPVFNEASLGLDAAMSGEGVLLAFETLCHDAIAQGRVVAPIPRWHPTGFSYWLISARGRSLSTPQRQFRSWLKDSLASSGMGLGDQPRA</sequence>
<comment type="similarity">
    <text evidence="1">Belongs to the LysR transcriptional regulatory family.</text>
</comment>
<evidence type="ECO:0000256" key="4">
    <source>
        <dbReference type="ARBA" id="ARBA00023163"/>
    </source>
</evidence>
<evidence type="ECO:0000313" key="7">
    <source>
        <dbReference type="Proteomes" id="UP000477911"/>
    </source>
</evidence>
<dbReference type="InterPro" id="IPR036388">
    <property type="entry name" value="WH-like_DNA-bd_sf"/>
</dbReference>
<keyword evidence="3" id="KW-0238">DNA-binding</keyword>
<dbReference type="Pfam" id="PF00126">
    <property type="entry name" value="HTH_1"/>
    <property type="match status" value="1"/>
</dbReference>
<dbReference type="Proteomes" id="UP000477911">
    <property type="component" value="Unassembled WGS sequence"/>
</dbReference>
<evidence type="ECO:0000256" key="1">
    <source>
        <dbReference type="ARBA" id="ARBA00009437"/>
    </source>
</evidence>
<dbReference type="PANTHER" id="PTHR30537:SF26">
    <property type="entry name" value="GLYCINE CLEAVAGE SYSTEM TRANSCRIPTIONAL ACTIVATOR"/>
    <property type="match status" value="1"/>
</dbReference>
<dbReference type="Gene3D" id="1.10.10.10">
    <property type="entry name" value="Winged helix-like DNA-binding domain superfamily/Winged helix DNA-binding domain"/>
    <property type="match status" value="1"/>
</dbReference>
<dbReference type="GO" id="GO:0043565">
    <property type="term" value="F:sequence-specific DNA binding"/>
    <property type="evidence" value="ECO:0007669"/>
    <property type="project" value="TreeGrafter"/>
</dbReference>
<evidence type="ECO:0000259" key="5">
    <source>
        <dbReference type="PROSITE" id="PS50931"/>
    </source>
</evidence>
<keyword evidence="4" id="KW-0804">Transcription</keyword>
<accession>A0A6L7FXY5</accession>
<name>A0A6L7FXY5_9RHOB</name>
<gene>
    <name evidence="6" type="ORF">GR170_01725</name>
</gene>
<dbReference type="CDD" id="cd08432">
    <property type="entry name" value="PBP2_GcdR_TrpI_HvrB_AmpR_like"/>
    <property type="match status" value="1"/>
</dbReference>
<dbReference type="RefSeq" id="WP_160891072.1">
    <property type="nucleotide sequence ID" value="NZ_WUMU01000001.1"/>
</dbReference>
<dbReference type="SUPFAM" id="SSF53850">
    <property type="entry name" value="Periplasmic binding protein-like II"/>
    <property type="match status" value="1"/>
</dbReference>
<organism evidence="6 7">
    <name type="scientific">Pseudooceanicola albus</name>
    <dbReference type="NCBI Taxonomy" id="2692189"/>
    <lineage>
        <taxon>Bacteria</taxon>
        <taxon>Pseudomonadati</taxon>
        <taxon>Pseudomonadota</taxon>
        <taxon>Alphaproteobacteria</taxon>
        <taxon>Rhodobacterales</taxon>
        <taxon>Paracoccaceae</taxon>
        <taxon>Pseudooceanicola</taxon>
    </lineage>
</organism>
<keyword evidence="7" id="KW-1185">Reference proteome</keyword>
<dbReference type="InterPro" id="IPR005119">
    <property type="entry name" value="LysR_subst-bd"/>
</dbReference>
<evidence type="ECO:0000256" key="2">
    <source>
        <dbReference type="ARBA" id="ARBA00023015"/>
    </source>
</evidence>
<dbReference type="GO" id="GO:0006351">
    <property type="term" value="P:DNA-templated transcription"/>
    <property type="evidence" value="ECO:0007669"/>
    <property type="project" value="TreeGrafter"/>
</dbReference>
<dbReference type="AlphaFoldDB" id="A0A6L7FXY5"/>
<dbReference type="GO" id="GO:0003700">
    <property type="term" value="F:DNA-binding transcription factor activity"/>
    <property type="evidence" value="ECO:0007669"/>
    <property type="project" value="InterPro"/>
</dbReference>
<dbReference type="PANTHER" id="PTHR30537">
    <property type="entry name" value="HTH-TYPE TRANSCRIPTIONAL REGULATOR"/>
    <property type="match status" value="1"/>
</dbReference>
<reference evidence="6 7" key="1">
    <citation type="submission" date="2019-12" db="EMBL/GenBank/DDBJ databases">
        <authorList>
            <person name="Li M."/>
        </authorList>
    </citation>
    <scope>NUCLEOTIDE SEQUENCE [LARGE SCALE GENOMIC DNA]</scope>
    <source>
        <strain evidence="6 7">GBMRC 2024</strain>
    </source>
</reference>